<feature type="coiled-coil region" evidence="3">
    <location>
        <begin position="6"/>
        <end position="247"/>
    </location>
</feature>
<dbReference type="GO" id="GO:0034452">
    <property type="term" value="F:dynactin binding"/>
    <property type="evidence" value="ECO:0007669"/>
    <property type="project" value="TreeGrafter"/>
</dbReference>
<dbReference type="PANTHER" id="PTHR31233:SF6">
    <property type="entry name" value="PROTEIN BICAUDAL D"/>
    <property type="match status" value="1"/>
</dbReference>
<feature type="coiled-coil region" evidence="3">
    <location>
        <begin position="297"/>
        <end position="375"/>
    </location>
</feature>
<evidence type="ECO:0000256" key="3">
    <source>
        <dbReference type="SAM" id="Coils"/>
    </source>
</evidence>
<dbReference type="STRING" id="102285.A0A0R3TB64"/>
<dbReference type="WBParaSite" id="HNAJ_0000430301-mRNA-1">
    <property type="protein sequence ID" value="HNAJ_0000430301-mRNA-1"/>
    <property type="gene ID" value="HNAJ_0000430301"/>
</dbReference>
<dbReference type="GO" id="GO:0005829">
    <property type="term" value="C:cytosol"/>
    <property type="evidence" value="ECO:0007669"/>
    <property type="project" value="TreeGrafter"/>
</dbReference>
<gene>
    <name evidence="4" type="ORF">HNAJ_LOCUS4301</name>
</gene>
<name>A0A0R3TB64_RODNA</name>
<dbReference type="PANTHER" id="PTHR31233">
    <property type="entry name" value="BICAUDAL D FAMILY MEMBER"/>
    <property type="match status" value="1"/>
</dbReference>
<dbReference type="GO" id="GO:0008093">
    <property type="term" value="F:cytoskeletal anchor activity"/>
    <property type="evidence" value="ECO:0007669"/>
    <property type="project" value="InterPro"/>
</dbReference>
<sequence>MSSSDIINYKEEIEQLQNSLKEALREKYEAAQYGLRLLEEKDSLQAKLDENEEVLAQLKRELQLTQEICDEQSELSRKMSRVGFQEEDDLLSRTANREEQLSNRIKDLEYDLKNTKVKYERQMAENDKLHQMMQDIQTKYDNVEKTRLELKREIKAMKARETQLLSELDELESENLELQKNVLVLKTSQIEFESLKHELKRGQEENDLIHVQLEEVTRLKRITEKSLEEALESLQIEREQRHNLKKELDSRFACESIYHLHTIQNGLAQATQAQLLNDNVNRKKGENLFSELQLSESTEFKAEMTGLQHKLEEAQRSAELASSEVNSKQERINQLQNELDLIMGVQKRADAEFDAKEAGEEESALKRSLRQVETRYSVALRQIASMQHDLWRYQELEKMKADPALGDEAGLQSEVLKLRKELENRGDEIKCLKERMDNSAEAAQEVGMKTASVSACLRKEFSELLKLYMLVCLESKEAPSKQVRIYFS</sequence>
<dbReference type="GO" id="GO:0070840">
    <property type="term" value="F:dynein complex binding"/>
    <property type="evidence" value="ECO:0007669"/>
    <property type="project" value="InterPro"/>
</dbReference>
<keyword evidence="2 3" id="KW-0175">Coiled coil</keyword>
<keyword evidence="5" id="KW-1185">Reference proteome</keyword>
<dbReference type="OrthoDB" id="10069295at2759"/>
<protein>
    <submittedName>
        <fullName evidence="6">Protein bicaudal D homolog 1-like</fullName>
    </submittedName>
</protein>
<accession>A0A0R3TB64</accession>
<evidence type="ECO:0000313" key="6">
    <source>
        <dbReference type="WBParaSite" id="HNAJ_0000430301-mRNA-1"/>
    </source>
</evidence>
<evidence type="ECO:0000256" key="2">
    <source>
        <dbReference type="ARBA" id="ARBA00023054"/>
    </source>
</evidence>
<reference evidence="6" key="1">
    <citation type="submission" date="2017-02" db="UniProtKB">
        <authorList>
            <consortium name="WormBaseParasite"/>
        </authorList>
    </citation>
    <scope>IDENTIFICATION</scope>
</reference>
<evidence type="ECO:0000313" key="5">
    <source>
        <dbReference type="Proteomes" id="UP000278807"/>
    </source>
</evidence>
<dbReference type="Pfam" id="PF09730">
    <property type="entry name" value="BicD"/>
    <property type="match status" value="1"/>
</dbReference>
<dbReference type="EMBL" id="UZAE01002932">
    <property type="protein sequence ID" value="VDO00161.1"/>
    <property type="molecule type" value="Genomic_DNA"/>
</dbReference>
<dbReference type="InterPro" id="IPR018477">
    <property type="entry name" value="BICD"/>
</dbReference>
<comment type="similarity">
    <text evidence="1">Belongs to the BicD family.</text>
</comment>
<organism evidence="6">
    <name type="scientific">Rodentolepis nana</name>
    <name type="common">Dwarf tapeworm</name>
    <name type="synonym">Hymenolepis nana</name>
    <dbReference type="NCBI Taxonomy" id="102285"/>
    <lineage>
        <taxon>Eukaryota</taxon>
        <taxon>Metazoa</taxon>
        <taxon>Spiralia</taxon>
        <taxon>Lophotrochozoa</taxon>
        <taxon>Platyhelminthes</taxon>
        <taxon>Cestoda</taxon>
        <taxon>Eucestoda</taxon>
        <taxon>Cyclophyllidea</taxon>
        <taxon>Hymenolepididae</taxon>
        <taxon>Rodentolepis</taxon>
    </lineage>
</organism>
<reference evidence="4 5" key="2">
    <citation type="submission" date="2018-11" db="EMBL/GenBank/DDBJ databases">
        <authorList>
            <consortium name="Pathogen Informatics"/>
        </authorList>
    </citation>
    <scope>NUCLEOTIDE SEQUENCE [LARGE SCALE GENOMIC DNA]</scope>
</reference>
<dbReference type="AlphaFoldDB" id="A0A0R3TB64"/>
<evidence type="ECO:0000313" key="4">
    <source>
        <dbReference type="EMBL" id="VDO00161.1"/>
    </source>
</evidence>
<dbReference type="Proteomes" id="UP000278807">
    <property type="component" value="Unassembled WGS sequence"/>
</dbReference>
<dbReference type="GO" id="GO:0072393">
    <property type="term" value="P:microtubule anchoring at microtubule organizing center"/>
    <property type="evidence" value="ECO:0007669"/>
    <property type="project" value="TreeGrafter"/>
</dbReference>
<evidence type="ECO:0000256" key="1">
    <source>
        <dbReference type="ARBA" id="ARBA00010061"/>
    </source>
</evidence>
<dbReference type="GO" id="GO:0005794">
    <property type="term" value="C:Golgi apparatus"/>
    <property type="evidence" value="ECO:0007669"/>
    <property type="project" value="TreeGrafter"/>
</dbReference>
<dbReference type="GO" id="GO:0070507">
    <property type="term" value="P:regulation of microtubule cytoskeleton organization"/>
    <property type="evidence" value="ECO:0007669"/>
    <property type="project" value="TreeGrafter"/>
</dbReference>
<proteinExistence type="inferred from homology"/>